<evidence type="ECO:0000313" key="4">
    <source>
        <dbReference type="Proteomes" id="UP000280696"/>
    </source>
</evidence>
<evidence type="ECO:0000256" key="1">
    <source>
        <dbReference type="SAM" id="MobiDB-lite"/>
    </source>
</evidence>
<evidence type="ECO:0000313" key="3">
    <source>
        <dbReference type="EMBL" id="RKI93163.1"/>
    </source>
</evidence>
<organism evidence="3 4">
    <name type="scientific">Parablautia intestinalis</name>
    <dbReference type="NCBI Taxonomy" id="2320100"/>
    <lineage>
        <taxon>Bacteria</taxon>
        <taxon>Bacillati</taxon>
        <taxon>Bacillota</taxon>
        <taxon>Clostridia</taxon>
        <taxon>Lachnospirales</taxon>
        <taxon>Lachnospiraceae</taxon>
        <taxon>Parablautia</taxon>
    </lineage>
</organism>
<reference evidence="3 4" key="1">
    <citation type="submission" date="2018-09" db="EMBL/GenBank/DDBJ databases">
        <title>Murine metabolic-syndrome-specific gut microbial biobank.</title>
        <authorList>
            <person name="Liu C."/>
        </authorList>
    </citation>
    <scope>NUCLEOTIDE SEQUENCE [LARGE SCALE GENOMIC DNA]</scope>
    <source>
        <strain evidence="3 4">0.1xD8-82</strain>
    </source>
</reference>
<proteinExistence type="predicted"/>
<protein>
    <submittedName>
        <fullName evidence="3">Extracellular solute-binding protein</fullName>
    </submittedName>
</protein>
<dbReference type="SUPFAM" id="SSF53850">
    <property type="entry name" value="Periplasmic binding protein-like II"/>
    <property type="match status" value="1"/>
</dbReference>
<evidence type="ECO:0000256" key="2">
    <source>
        <dbReference type="SAM" id="SignalP"/>
    </source>
</evidence>
<dbReference type="Gene3D" id="3.40.190.10">
    <property type="entry name" value="Periplasmic binding protein-like II"/>
    <property type="match status" value="2"/>
</dbReference>
<keyword evidence="2" id="KW-0732">Signal</keyword>
<dbReference type="PANTHER" id="PTHR43649:SF17">
    <property type="entry name" value="ABC TRANSPORTER SOLUTE BINDING PROTEIN-SUGAR TRANSPORT"/>
    <property type="match status" value="1"/>
</dbReference>
<dbReference type="OrthoDB" id="54751at2"/>
<dbReference type="InterPro" id="IPR006059">
    <property type="entry name" value="SBP"/>
</dbReference>
<gene>
    <name evidence="3" type="ORF">D7V94_04060</name>
</gene>
<dbReference type="InterPro" id="IPR050490">
    <property type="entry name" value="Bact_solute-bd_prot1"/>
</dbReference>
<sequence length="557" mass="62626">MKKTLLKTTAGILTAALIVAGLAGCGRGKEDKAAESAVTEDAADPAKAQNGETADSGETTVDPENPWMIGDPDDPIELTIFLNHTWYPIEEFKGIIPDEITRRTGIRLVPTKATDASQLGVLASSGELPDLVFTSTMLDILSDPEICYSYNELIDEYNVDWDIDESHIINAKAFSPDDNYYFIFSHASTNKDWAKSSGVPMVGSMLYRYDMLEELGNPEINNLDDLDRVFGMVKEKWPDVTPLVFNVDTWWLEPFKTWNGCTLQDFIINDNNQCEIVAKTEPFKQYLSYCNNMYRKGYINADNFSWNTSDMVSAFGSGKAFASIGNTQTGNRPPTGSGSYLQMLQDVAPNAQLREMKPLSDYPLINSEVGWCGTFITKNNKNVEASIRFMQFMYSEEGQKLSQWGREGSEYVMDENGVPVFSEEWKKANEEGKLNEIYCTNFHLGGSKILEAESRCAIEGEEFVESNKAIRESYTNEAWYVYSAPKTSDGDYKVIYDQMVDLVRSAQAKIILSEDDSEFEKNYNEFIEQLNKIGVDGLAEYMTPKLVEARDMFLAAE</sequence>
<feature type="region of interest" description="Disordered" evidence="1">
    <location>
        <begin position="33"/>
        <end position="69"/>
    </location>
</feature>
<name>A0A3A9B044_9FIRM</name>
<keyword evidence="4" id="KW-1185">Reference proteome</keyword>
<feature type="compositionally biased region" description="Polar residues" evidence="1">
    <location>
        <begin position="50"/>
        <end position="59"/>
    </location>
</feature>
<dbReference type="RefSeq" id="WP_120467044.1">
    <property type="nucleotide sequence ID" value="NZ_RAYQ01000003.1"/>
</dbReference>
<feature type="signal peptide" evidence="2">
    <location>
        <begin position="1"/>
        <end position="23"/>
    </location>
</feature>
<accession>A0A3A9B044</accession>
<comment type="caution">
    <text evidence="3">The sequence shown here is derived from an EMBL/GenBank/DDBJ whole genome shotgun (WGS) entry which is preliminary data.</text>
</comment>
<dbReference type="Pfam" id="PF13416">
    <property type="entry name" value="SBP_bac_8"/>
    <property type="match status" value="1"/>
</dbReference>
<dbReference type="EMBL" id="RAYQ01000003">
    <property type="protein sequence ID" value="RKI93163.1"/>
    <property type="molecule type" value="Genomic_DNA"/>
</dbReference>
<dbReference type="AlphaFoldDB" id="A0A3A9B044"/>
<feature type="chain" id="PRO_5017293008" evidence="2">
    <location>
        <begin position="24"/>
        <end position="557"/>
    </location>
</feature>
<dbReference type="PANTHER" id="PTHR43649">
    <property type="entry name" value="ARABINOSE-BINDING PROTEIN-RELATED"/>
    <property type="match status" value="1"/>
</dbReference>
<dbReference type="Proteomes" id="UP000280696">
    <property type="component" value="Unassembled WGS sequence"/>
</dbReference>
<dbReference type="PROSITE" id="PS51257">
    <property type="entry name" value="PROKAR_LIPOPROTEIN"/>
    <property type="match status" value="1"/>
</dbReference>